<evidence type="ECO:0000256" key="7">
    <source>
        <dbReference type="ARBA" id="ARBA00022989"/>
    </source>
</evidence>
<feature type="region of interest" description="Disordered" evidence="12">
    <location>
        <begin position="804"/>
        <end position="832"/>
    </location>
</feature>
<keyword evidence="10 11" id="KW-0407">Ion channel</keyword>
<evidence type="ECO:0000256" key="8">
    <source>
        <dbReference type="ARBA" id="ARBA00023065"/>
    </source>
</evidence>
<dbReference type="SUPFAM" id="SSF81324">
    <property type="entry name" value="Voltage-gated potassium channels"/>
    <property type="match status" value="1"/>
</dbReference>
<keyword evidence="2 11" id="KW-0813">Transport</keyword>
<dbReference type="Pfam" id="PF01007">
    <property type="entry name" value="IRK"/>
    <property type="match status" value="1"/>
</dbReference>
<feature type="transmembrane region" description="Helical" evidence="13">
    <location>
        <begin position="108"/>
        <end position="130"/>
    </location>
</feature>
<gene>
    <name evidence="16" type="ORF">Vafri_19331</name>
</gene>
<feature type="compositionally biased region" description="Low complexity" evidence="12">
    <location>
        <begin position="658"/>
        <end position="668"/>
    </location>
</feature>
<comment type="similarity">
    <text evidence="11">Belongs to the inward rectifier-type potassium channel (TC 1.A.2.1) family.</text>
</comment>
<evidence type="ECO:0000256" key="6">
    <source>
        <dbReference type="ARBA" id="ARBA00022958"/>
    </source>
</evidence>
<dbReference type="GO" id="GO:1990573">
    <property type="term" value="P:potassium ion import across plasma membrane"/>
    <property type="evidence" value="ECO:0007669"/>
    <property type="project" value="TreeGrafter"/>
</dbReference>
<name>A0A8J4FC04_9CHLO</name>
<dbReference type="SUPFAM" id="SSF81296">
    <property type="entry name" value="E set domains"/>
    <property type="match status" value="2"/>
</dbReference>
<evidence type="ECO:0000259" key="14">
    <source>
        <dbReference type="Pfam" id="PF01007"/>
    </source>
</evidence>
<keyword evidence="5 11" id="KW-0851">Voltage-gated channel</keyword>
<dbReference type="Proteomes" id="UP000747399">
    <property type="component" value="Unassembled WGS sequence"/>
</dbReference>
<protein>
    <submittedName>
        <fullName evidence="16">Uncharacterized protein</fullName>
    </submittedName>
</protein>
<dbReference type="Pfam" id="PF17655">
    <property type="entry name" value="IRK_C"/>
    <property type="match status" value="2"/>
</dbReference>
<dbReference type="Gene3D" id="2.60.40.1400">
    <property type="entry name" value="G protein-activated inward rectifier potassium channel 1"/>
    <property type="match status" value="2"/>
</dbReference>
<dbReference type="EMBL" id="BNCO01000076">
    <property type="protein sequence ID" value="GIL65592.1"/>
    <property type="molecule type" value="Genomic_DNA"/>
</dbReference>
<keyword evidence="17" id="KW-1185">Reference proteome</keyword>
<evidence type="ECO:0000256" key="10">
    <source>
        <dbReference type="ARBA" id="ARBA00023303"/>
    </source>
</evidence>
<dbReference type="InterPro" id="IPR041647">
    <property type="entry name" value="IRK_C"/>
</dbReference>
<dbReference type="GO" id="GO:0005886">
    <property type="term" value="C:plasma membrane"/>
    <property type="evidence" value="ECO:0007669"/>
    <property type="project" value="TreeGrafter"/>
</dbReference>
<keyword evidence="6 11" id="KW-0630">Potassium</keyword>
<feature type="compositionally biased region" description="Polar residues" evidence="12">
    <location>
        <begin position="642"/>
        <end position="657"/>
    </location>
</feature>
<dbReference type="PRINTS" id="PR01320">
    <property type="entry name" value="KIRCHANNEL"/>
</dbReference>
<keyword evidence="7 13" id="KW-1133">Transmembrane helix</keyword>
<evidence type="ECO:0000256" key="3">
    <source>
        <dbReference type="ARBA" id="ARBA00022538"/>
    </source>
</evidence>
<evidence type="ECO:0000256" key="12">
    <source>
        <dbReference type="SAM" id="MobiDB-lite"/>
    </source>
</evidence>
<reference evidence="16" key="1">
    <citation type="journal article" date="2021" name="Proc. Natl. Acad. Sci. U.S.A.">
        <title>Three genomes in the algal genus Volvox reveal the fate of a haploid sex-determining region after a transition to homothallism.</title>
        <authorList>
            <person name="Yamamoto K."/>
            <person name="Hamaji T."/>
            <person name="Kawai-Toyooka H."/>
            <person name="Matsuzaki R."/>
            <person name="Takahashi F."/>
            <person name="Nishimura Y."/>
            <person name="Kawachi M."/>
            <person name="Noguchi H."/>
            <person name="Minakuchi Y."/>
            <person name="Umen J.G."/>
            <person name="Toyoda A."/>
            <person name="Nozaki H."/>
        </authorList>
    </citation>
    <scope>NUCLEOTIDE SEQUENCE</scope>
    <source>
        <strain evidence="16">NIES-3780</strain>
    </source>
</reference>
<organism evidence="16 17">
    <name type="scientific">Volvox africanus</name>
    <dbReference type="NCBI Taxonomy" id="51714"/>
    <lineage>
        <taxon>Eukaryota</taxon>
        <taxon>Viridiplantae</taxon>
        <taxon>Chlorophyta</taxon>
        <taxon>core chlorophytes</taxon>
        <taxon>Chlorophyceae</taxon>
        <taxon>CS clade</taxon>
        <taxon>Chlamydomonadales</taxon>
        <taxon>Volvocaceae</taxon>
        <taxon>Volvox</taxon>
    </lineage>
</organism>
<feature type="domain" description="Inward rectifier potassium channel C-terminal" evidence="15">
    <location>
        <begin position="209"/>
        <end position="362"/>
    </location>
</feature>
<dbReference type="PANTHER" id="PTHR11767:SF102">
    <property type="entry name" value="INWARDLY RECTIFYING POTASSIUM CHANNEL 1, ISOFORM F"/>
    <property type="match status" value="1"/>
</dbReference>
<feature type="domain" description="Potassium channel inwardly rectifying transmembrane" evidence="14">
    <location>
        <begin position="92"/>
        <end position="200"/>
    </location>
</feature>
<feature type="domain" description="Inward rectifier potassium channel C-terminal" evidence="15">
    <location>
        <begin position="402"/>
        <end position="575"/>
    </location>
</feature>
<evidence type="ECO:0000259" key="15">
    <source>
        <dbReference type="Pfam" id="PF17655"/>
    </source>
</evidence>
<evidence type="ECO:0000256" key="5">
    <source>
        <dbReference type="ARBA" id="ARBA00022882"/>
    </source>
</evidence>
<keyword evidence="9 13" id="KW-0472">Membrane</keyword>
<dbReference type="GO" id="GO:0005242">
    <property type="term" value="F:inward rectifier potassium channel activity"/>
    <property type="evidence" value="ECO:0007669"/>
    <property type="project" value="InterPro"/>
</dbReference>
<evidence type="ECO:0000256" key="13">
    <source>
        <dbReference type="SAM" id="Phobius"/>
    </source>
</evidence>
<dbReference type="PANTHER" id="PTHR11767">
    <property type="entry name" value="INWARD RECTIFIER POTASSIUM CHANNEL"/>
    <property type="match status" value="1"/>
</dbReference>
<comment type="caution">
    <text evidence="16">The sequence shown here is derived from an EMBL/GenBank/DDBJ whole genome shotgun (WGS) entry which is preliminary data.</text>
</comment>
<dbReference type="InterPro" id="IPR016449">
    <property type="entry name" value="K_chnl_inward-rec_Kir"/>
</dbReference>
<evidence type="ECO:0000256" key="1">
    <source>
        <dbReference type="ARBA" id="ARBA00004141"/>
    </source>
</evidence>
<evidence type="ECO:0000256" key="2">
    <source>
        <dbReference type="ARBA" id="ARBA00022448"/>
    </source>
</evidence>
<feature type="compositionally biased region" description="Polar residues" evidence="12">
    <location>
        <begin position="763"/>
        <end position="772"/>
    </location>
</feature>
<evidence type="ECO:0000256" key="11">
    <source>
        <dbReference type="RuleBase" id="RU003822"/>
    </source>
</evidence>
<dbReference type="GO" id="GO:0034765">
    <property type="term" value="P:regulation of monoatomic ion transmembrane transport"/>
    <property type="evidence" value="ECO:0007669"/>
    <property type="project" value="TreeGrafter"/>
</dbReference>
<sequence length="832" mass="91500">MQGLSEWFLADAAGNSYAVARQQDQTLDVVEREVIRRRMRMDKWTLDRGTGYFATERQKKRLPCLVQTGKHAGRSRVRYVGIDFQTFWTHILRRDFYTTAVNAKLAQLVAVLVVWYFLMLLVWSSIYYIVWRWNNTCFIGFHGFRSAFMYATETQQTIGFGERATGECWMSAILVSIHSLQAVLLDSVILGIVFSRISHPKQRSRTVLISDCACIARRDGQLKFMFRIADIQKRSVIDPRVRVVMYAWGPGRRTAEGEKIPVIAQDMSVSLDCTLLLPVTVEHTIDEASPLCGQTSQSLEALGAEIVVTFEASSELGDTFMARQSYLPSEIHWGHTFVNVIRPAHGGDTQHEVDLSRFHDVEPQPGLGDEMTQPHRLSRKVVSGGGTGSVVPGRLLHENTLVLSEDAVVACRNGRPYLMFRLGDTFPGHVVDVQVSAHLYRWHATNTVEGEMLPYEEHLLQLEPVDLLLRYPVTLLHELDPARSPVAHWACQRGLRQDADAEVVVVARGTLYSRQEVVTRTRVYSVLGDVKWGHAFLPVVMPGSGTAALGTSSKLGAAVDWSHFHATTPITMPVIAELQGTTPSLSPRPSTLGYGAVSMASAMDFAGLGNGQSVILNPPPALTGSRLARSVVQPQLTPSLTLQSWERTGSASSLSNLTHQPQPSQPPTTVNALDAVAATAAVPQAPVAYLSRPPSTQQLQKLTVPRSPSALMLRPESTFGFAPGGVLLHGPGRRTEDGTAGNSDDFSSMGNTTSYESGAHQLLPSTGENRQASGGADTQAGKAPHERTWHSTRSLFSALENIQAYMQEEHQRRPQEAEEADEPDAQPGSEMV</sequence>
<feature type="compositionally biased region" description="Polar residues" evidence="12">
    <location>
        <begin position="740"/>
        <end position="756"/>
    </location>
</feature>
<dbReference type="GO" id="GO:0034702">
    <property type="term" value="C:monoatomic ion channel complex"/>
    <property type="evidence" value="ECO:0007669"/>
    <property type="project" value="UniProtKB-KW"/>
</dbReference>
<evidence type="ECO:0000313" key="17">
    <source>
        <dbReference type="Proteomes" id="UP000747399"/>
    </source>
</evidence>
<dbReference type="InterPro" id="IPR014756">
    <property type="entry name" value="Ig_E-set"/>
</dbReference>
<keyword evidence="8 11" id="KW-0406">Ion transport</keyword>
<feature type="region of interest" description="Disordered" evidence="12">
    <location>
        <begin position="729"/>
        <end position="788"/>
    </location>
</feature>
<dbReference type="InterPro" id="IPR040445">
    <property type="entry name" value="Kir_TM"/>
</dbReference>
<evidence type="ECO:0000256" key="9">
    <source>
        <dbReference type="ARBA" id="ARBA00023136"/>
    </source>
</evidence>
<evidence type="ECO:0000256" key="4">
    <source>
        <dbReference type="ARBA" id="ARBA00022692"/>
    </source>
</evidence>
<keyword evidence="3 11" id="KW-0633">Potassium transport</keyword>
<comment type="subcellular location">
    <subcellularLocation>
        <location evidence="1 11">Membrane</location>
        <topology evidence="1 11">Multi-pass membrane protein</topology>
    </subcellularLocation>
</comment>
<dbReference type="Gene3D" id="1.10.287.70">
    <property type="match status" value="1"/>
</dbReference>
<evidence type="ECO:0000313" key="16">
    <source>
        <dbReference type="EMBL" id="GIL65592.1"/>
    </source>
</evidence>
<dbReference type="InterPro" id="IPR013518">
    <property type="entry name" value="K_chnl_inward-rec_Kir_cyto"/>
</dbReference>
<keyword evidence="4 11" id="KW-0812">Transmembrane</keyword>
<proteinExistence type="inferred from homology"/>
<feature type="region of interest" description="Disordered" evidence="12">
    <location>
        <begin position="642"/>
        <end position="668"/>
    </location>
</feature>
<accession>A0A8J4FC04</accession>
<feature type="compositionally biased region" description="Basic and acidic residues" evidence="12">
    <location>
        <begin position="807"/>
        <end position="816"/>
    </location>
</feature>
<dbReference type="AlphaFoldDB" id="A0A8J4FC04"/>